<gene>
    <name evidence="3" type="ORF">CGERO_02435</name>
</gene>
<keyword evidence="2" id="KW-0812">Transmembrane</keyword>
<dbReference type="AlphaFoldDB" id="A0A3G6IYF1"/>
<evidence type="ECO:0000313" key="4">
    <source>
        <dbReference type="Proteomes" id="UP000271587"/>
    </source>
</evidence>
<keyword evidence="2" id="KW-1133">Transmembrane helix</keyword>
<feature type="region of interest" description="Disordered" evidence="1">
    <location>
        <begin position="51"/>
        <end position="95"/>
    </location>
</feature>
<accession>A0A3G6IYF1</accession>
<dbReference type="RefSeq" id="WP_123933298.1">
    <property type="nucleotide sequence ID" value="NZ_CP033897.1"/>
</dbReference>
<sequence>MSNNEWGSVPPPTPAPSAPAPKSKRPLLWGLLALAVVLVVIVVALGLRQSPEQPQAEASKSKQSTAPSAESSTQETRQTTTVTQTEEVSVDPCSPGVINAQALSEGRFQSSECLDGWMYGGIPQTDAVSIYQWDGQKWQWYKPHGETFTGFDCYNLDQMRADGAPEEIVQQVSECKPRSLPSTFIPEQPSCDGRNVLIVESVIIHPGDDADKEIAQALGRHIGAKFTNPGQCSSLRAEAEGGKVYPVYYDFGRDASAMCQRKAEIGGNGRTLNNSADFSDPCE</sequence>
<keyword evidence="4" id="KW-1185">Reference proteome</keyword>
<proteinExistence type="predicted"/>
<feature type="transmembrane region" description="Helical" evidence="2">
    <location>
        <begin position="27"/>
        <end position="47"/>
    </location>
</feature>
<name>A0A3G6IYF1_9CORY</name>
<dbReference type="KEGG" id="cgk:CGERO_02435"/>
<feature type="region of interest" description="Disordered" evidence="1">
    <location>
        <begin position="1"/>
        <end position="22"/>
    </location>
</feature>
<dbReference type="EMBL" id="CP033897">
    <property type="protein sequence ID" value="AZA10811.1"/>
    <property type="molecule type" value="Genomic_DNA"/>
</dbReference>
<dbReference type="Proteomes" id="UP000271587">
    <property type="component" value="Chromosome"/>
</dbReference>
<protein>
    <submittedName>
        <fullName evidence="3">Uncharacterized protein</fullName>
    </submittedName>
</protein>
<evidence type="ECO:0000256" key="2">
    <source>
        <dbReference type="SAM" id="Phobius"/>
    </source>
</evidence>
<evidence type="ECO:0000256" key="1">
    <source>
        <dbReference type="SAM" id="MobiDB-lite"/>
    </source>
</evidence>
<organism evidence="3 4">
    <name type="scientific">Corynebacterium gerontici</name>
    <dbReference type="NCBI Taxonomy" id="2079234"/>
    <lineage>
        <taxon>Bacteria</taxon>
        <taxon>Bacillati</taxon>
        <taxon>Actinomycetota</taxon>
        <taxon>Actinomycetes</taxon>
        <taxon>Mycobacteriales</taxon>
        <taxon>Corynebacteriaceae</taxon>
        <taxon>Corynebacterium</taxon>
    </lineage>
</organism>
<evidence type="ECO:0000313" key="3">
    <source>
        <dbReference type="EMBL" id="AZA10811.1"/>
    </source>
</evidence>
<dbReference type="OrthoDB" id="4427108at2"/>
<reference evidence="3 4" key="1">
    <citation type="submission" date="2018-11" db="EMBL/GenBank/DDBJ databases">
        <authorList>
            <person name="Kleinhagauer T."/>
            <person name="Glaeser S.P."/>
            <person name="Spergser J."/>
            <person name="Ruckert C."/>
            <person name="Kaempfer P."/>
            <person name="Busse H.-J."/>
        </authorList>
    </citation>
    <scope>NUCLEOTIDE SEQUENCE [LARGE SCALE GENOMIC DNA]</scope>
    <source>
        <strain evidence="3 4">W8</strain>
    </source>
</reference>
<feature type="compositionally biased region" description="Low complexity" evidence="1">
    <location>
        <begin position="71"/>
        <end position="87"/>
    </location>
</feature>
<feature type="compositionally biased region" description="Pro residues" evidence="1">
    <location>
        <begin position="9"/>
        <end position="19"/>
    </location>
</feature>
<keyword evidence="2" id="KW-0472">Membrane</keyword>
<feature type="compositionally biased region" description="Polar residues" evidence="1">
    <location>
        <begin position="51"/>
        <end position="70"/>
    </location>
</feature>